<dbReference type="EMBL" id="JH712236">
    <property type="protein sequence ID" value="EFO25168.1"/>
    <property type="molecule type" value="Genomic_DNA"/>
</dbReference>
<reference evidence="2" key="1">
    <citation type="submission" date="2012-04" db="EMBL/GenBank/DDBJ databases">
        <title>The Genome Sequence of Loa loa.</title>
        <authorList>
            <consortium name="The Broad Institute Genome Sequencing Platform"/>
            <consortium name="Broad Institute Genome Sequencing Center for Infectious Disease"/>
            <person name="Nutman T.B."/>
            <person name="Fink D.L."/>
            <person name="Russ C."/>
            <person name="Young S."/>
            <person name="Zeng Q."/>
            <person name="Gargeya S."/>
            <person name="Alvarado L."/>
            <person name="Berlin A."/>
            <person name="Chapman S.B."/>
            <person name="Chen Z."/>
            <person name="Freedman E."/>
            <person name="Gellesch M."/>
            <person name="Goldberg J."/>
            <person name="Griggs A."/>
            <person name="Gujja S."/>
            <person name="Heilman E.R."/>
            <person name="Heiman D."/>
            <person name="Howarth C."/>
            <person name="Mehta T."/>
            <person name="Neiman D."/>
            <person name="Pearson M."/>
            <person name="Roberts A."/>
            <person name="Saif S."/>
            <person name="Shea T."/>
            <person name="Shenoy N."/>
            <person name="Sisk P."/>
            <person name="Stolte C."/>
            <person name="Sykes S."/>
            <person name="White J."/>
            <person name="Yandava C."/>
            <person name="Haas B."/>
            <person name="Henn M.R."/>
            <person name="Nusbaum C."/>
            <person name="Birren B."/>
        </authorList>
    </citation>
    <scope>NUCLEOTIDE SEQUENCE [LARGE SCALE GENOMIC DNA]</scope>
</reference>
<keyword evidence="1" id="KW-0472">Membrane</keyword>
<gene>
    <name evidence="2" type="ORF">LOAG_03318</name>
</gene>
<keyword evidence="1" id="KW-1133">Transmembrane helix</keyword>
<organism evidence="2">
    <name type="scientific">Loa loa</name>
    <name type="common">Eye worm</name>
    <name type="synonym">Filaria loa</name>
    <dbReference type="NCBI Taxonomy" id="7209"/>
    <lineage>
        <taxon>Eukaryota</taxon>
        <taxon>Metazoa</taxon>
        <taxon>Ecdysozoa</taxon>
        <taxon>Nematoda</taxon>
        <taxon>Chromadorea</taxon>
        <taxon>Rhabditida</taxon>
        <taxon>Spirurina</taxon>
        <taxon>Spiruromorpha</taxon>
        <taxon>Filarioidea</taxon>
        <taxon>Onchocercidae</taxon>
        <taxon>Loa</taxon>
    </lineage>
</organism>
<proteinExistence type="predicted"/>
<dbReference type="InParanoid" id="A0A1S0U4P2"/>
<evidence type="ECO:0000256" key="1">
    <source>
        <dbReference type="SAM" id="Phobius"/>
    </source>
</evidence>
<dbReference type="KEGG" id="loa:LOAG_03318"/>
<evidence type="ECO:0000313" key="2">
    <source>
        <dbReference type="EMBL" id="EFO25168.1"/>
    </source>
</evidence>
<feature type="transmembrane region" description="Helical" evidence="1">
    <location>
        <begin position="133"/>
        <end position="157"/>
    </location>
</feature>
<dbReference type="RefSeq" id="XP_003138903.1">
    <property type="nucleotide sequence ID" value="XM_003138855.1"/>
</dbReference>
<protein>
    <submittedName>
        <fullName evidence="2">Uncharacterized protein</fullName>
    </submittedName>
</protein>
<dbReference type="AlphaFoldDB" id="A0A1S0U4P2"/>
<name>A0A1S0U4P2_LOALO</name>
<dbReference type="GeneID" id="9940708"/>
<feature type="transmembrane region" description="Helical" evidence="1">
    <location>
        <begin position="91"/>
        <end position="113"/>
    </location>
</feature>
<dbReference type="CTD" id="9940708"/>
<accession>A0A1S0U4P2</accession>
<dbReference type="OrthoDB" id="2985014at2759"/>
<keyword evidence="1" id="KW-0812">Transmembrane</keyword>
<sequence>MLFVSRYGTSTTADRLNLRTKFESVVKNHQYDIVMFFSSVIIVILESEVHLPQCYLQRRYLVVLLAFLDFPNIHAVRVVPWRRILSSKAVWAIVIAHAGSLSSLPYFVMGTVLLTTGGFVDCLKKSQRLLGEIAFLLLTITKMSQFVGAYFTNNFYCRAMFSSRRRKMFEKSGSGHASV</sequence>